<name>A0A4Z1IAR5_9HELO</name>
<comment type="caution">
    <text evidence="1">The sequence shown here is derived from an EMBL/GenBank/DDBJ whole genome shotgun (WGS) entry which is preliminary data.</text>
</comment>
<evidence type="ECO:0000313" key="2">
    <source>
        <dbReference type="Proteomes" id="UP000297527"/>
    </source>
</evidence>
<evidence type="ECO:0000313" key="1">
    <source>
        <dbReference type="EMBL" id="TGO53757.1"/>
    </source>
</evidence>
<proteinExistence type="predicted"/>
<sequence length="363" mass="41393">MCGIKRDKNFARKSLAIRFTKEPMNLPWKTGNRRKLPFNADDKLMLDGIWNDTELSLRKQTQIHELVHSNIRSLLGLYGLEIPACTGNARRISLVDMLFISPLKDILISFPWETDTIRFIVEKLVRDKDAERFVTFCERNEPKLRKDIKKAILSCLDTLRFTGVDSGGKLLALTHIQDSLYIAEFSRDTYRWGVILQDTEETFTVAVITNTCLSSRPPLEGKRCANGAKSSEGSLTLATRIATRTGTPNSSPKDLTLLKNNGENYHLTHGANPLEPFIGPDSERSHLKPLKSFSEEGSAGALTAKWTRNQRQWDYFNIFQDRNAMFMECLDNEDQNDDSQFNATYIFGDNPRDFETPKSKKDE</sequence>
<keyword evidence="2" id="KW-1185">Reference proteome</keyword>
<gene>
    <name evidence="1" type="ORF">BCON_0118g00110</name>
</gene>
<organism evidence="1 2">
    <name type="scientific">Botryotinia convoluta</name>
    <dbReference type="NCBI Taxonomy" id="54673"/>
    <lineage>
        <taxon>Eukaryota</taxon>
        <taxon>Fungi</taxon>
        <taxon>Dikarya</taxon>
        <taxon>Ascomycota</taxon>
        <taxon>Pezizomycotina</taxon>
        <taxon>Leotiomycetes</taxon>
        <taxon>Helotiales</taxon>
        <taxon>Sclerotiniaceae</taxon>
        <taxon>Botryotinia</taxon>
    </lineage>
</organism>
<dbReference type="AlphaFoldDB" id="A0A4Z1IAR5"/>
<dbReference type="EMBL" id="PQXN01000118">
    <property type="protein sequence ID" value="TGO53757.1"/>
    <property type="molecule type" value="Genomic_DNA"/>
</dbReference>
<accession>A0A4Z1IAR5</accession>
<protein>
    <submittedName>
        <fullName evidence="1">Uncharacterized protein</fullName>
    </submittedName>
</protein>
<reference evidence="1 2" key="1">
    <citation type="submission" date="2017-12" db="EMBL/GenBank/DDBJ databases">
        <title>Comparative genomics of Botrytis spp.</title>
        <authorList>
            <person name="Valero-Jimenez C.A."/>
            <person name="Tapia P."/>
            <person name="Veloso J."/>
            <person name="Silva-Moreno E."/>
            <person name="Staats M."/>
            <person name="Valdes J.H."/>
            <person name="Van Kan J.A.L."/>
        </authorList>
    </citation>
    <scope>NUCLEOTIDE SEQUENCE [LARGE SCALE GENOMIC DNA]</scope>
    <source>
        <strain evidence="1 2">MUCL11595</strain>
    </source>
</reference>
<dbReference type="Proteomes" id="UP000297527">
    <property type="component" value="Unassembled WGS sequence"/>
</dbReference>
<dbReference type="OrthoDB" id="428577at2759"/>